<name>A0ABT3FSQ9_9BACT</name>
<organism evidence="1 2">
    <name type="scientific">Luteolibacter flavescens</name>
    <dbReference type="NCBI Taxonomy" id="1859460"/>
    <lineage>
        <taxon>Bacteria</taxon>
        <taxon>Pseudomonadati</taxon>
        <taxon>Verrucomicrobiota</taxon>
        <taxon>Verrucomicrobiia</taxon>
        <taxon>Verrucomicrobiales</taxon>
        <taxon>Verrucomicrobiaceae</taxon>
        <taxon>Luteolibacter</taxon>
    </lineage>
</organism>
<dbReference type="InterPro" id="IPR009078">
    <property type="entry name" value="Ferritin-like_SF"/>
</dbReference>
<comment type="caution">
    <text evidence="1">The sequence shown here is derived from an EMBL/GenBank/DDBJ whole genome shotgun (WGS) entry which is preliminary data.</text>
</comment>
<dbReference type="InterPro" id="IPR010287">
    <property type="entry name" value="DUF892_YciF-like"/>
</dbReference>
<dbReference type="InterPro" id="IPR047114">
    <property type="entry name" value="YciF"/>
</dbReference>
<dbReference type="PANTHER" id="PTHR30565">
    <property type="entry name" value="PROTEIN YCIF"/>
    <property type="match status" value="1"/>
</dbReference>
<keyword evidence="2" id="KW-1185">Reference proteome</keyword>
<dbReference type="RefSeq" id="WP_264501972.1">
    <property type="nucleotide sequence ID" value="NZ_JAPDDS010000008.1"/>
</dbReference>
<dbReference type="Pfam" id="PF05974">
    <property type="entry name" value="DUF892"/>
    <property type="match status" value="1"/>
</dbReference>
<accession>A0ABT3FSQ9</accession>
<evidence type="ECO:0000313" key="1">
    <source>
        <dbReference type="EMBL" id="MCW1886015.1"/>
    </source>
</evidence>
<dbReference type="SUPFAM" id="SSF47240">
    <property type="entry name" value="Ferritin-like"/>
    <property type="match status" value="1"/>
</dbReference>
<reference evidence="1 2" key="1">
    <citation type="submission" date="2022-10" db="EMBL/GenBank/DDBJ databases">
        <title>Luteolibacter flavescens strain MCCC 1K03193, whole genome shotgun sequencing project.</title>
        <authorList>
            <person name="Zhao G."/>
            <person name="Shen L."/>
        </authorList>
    </citation>
    <scope>NUCLEOTIDE SEQUENCE [LARGE SCALE GENOMIC DNA]</scope>
    <source>
        <strain evidence="1 2">MCCC 1K03193</strain>
    </source>
</reference>
<dbReference type="EMBL" id="JAPDDS010000008">
    <property type="protein sequence ID" value="MCW1886015.1"/>
    <property type="molecule type" value="Genomic_DNA"/>
</dbReference>
<dbReference type="InterPro" id="IPR012347">
    <property type="entry name" value="Ferritin-like"/>
</dbReference>
<dbReference type="Proteomes" id="UP001207930">
    <property type="component" value="Unassembled WGS sequence"/>
</dbReference>
<sequence>MKSNQLSESSHTELHSLFVDELRDILWAEKHLLKALPKMSKAAKDPKLSAAFDKHLNETKGHVERLGEIFSILGLASRAKKCFAMEGLLKEGDELAEEYQDSAALDAALIAAAQKVEHYEMATYGTLRAFAKRLGYKEIEEIITATYNEESAADEALTAIALDTANEEAATE</sequence>
<protein>
    <submittedName>
        <fullName evidence="1">Ferritin-like domain-containing protein</fullName>
    </submittedName>
</protein>
<dbReference type="PANTHER" id="PTHR30565:SF9">
    <property type="entry name" value="PROTEIN YCIF"/>
    <property type="match status" value="1"/>
</dbReference>
<gene>
    <name evidence="1" type="ORF">OKA04_14855</name>
</gene>
<dbReference type="CDD" id="cd07909">
    <property type="entry name" value="YciF"/>
    <property type="match status" value="1"/>
</dbReference>
<proteinExistence type="predicted"/>
<evidence type="ECO:0000313" key="2">
    <source>
        <dbReference type="Proteomes" id="UP001207930"/>
    </source>
</evidence>
<dbReference type="Gene3D" id="1.20.1260.10">
    <property type="match status" value="1"/>
</dbReference>